<evidence type="ECO:0000313" key="4">
    <source>
        <dbReference type="Proteomes" id="UP001140949"/>
    </source>
</evidence>
<dbReference type="SUPFAM" id="SSF55874">
    <property type="entry name" value="ATPase domain of HSP90 chaperone/DNA topoisomerase II/histidine kinase"/>
    <property type="match status" value="1"/>
</dbReference>
<dbReference type="EMBL" id="JANAVB010033017">
    <property type="protein sequence ID" value="KAJ6809454.1"/>
    <property type="molecule type" value="Genomic_DNA"/>
</dbReference>
<keyword evidence="4" id="KW-1185">Reference proteome</keyword>
<dbReference type="PANTHER" id="PTHR48206">
    <property type="entry name" value="CHLOROPLAST SENSOR KINASE, CHLOROPLASTIC"/>
    <property type="match status" value="1"/>
</dbReference>
<feature type="compositionally biased region" description="Low complexity" evidence="1">
    <location>
        <begin position="40"/>
        <end position="58"/>
    </location>
</feature>
<dbReference type="AlphaFoldDB" id="A0AAX6EZH1"/>
<proteinExistence type="predicted"/>
<dbReference type="Gene3D" id="3.30.565.10">
    <property type="entry name" value="Histidine kinase-like ATPase, C-terminal domain"/>
    <property type="match status" value="1"/>
</dbReference>
<accession>A0AAX6EZH1</accession>
<dbReference type="GO" id="GO:0016301">
    <property type="term" value="F:kinase activity"/>
    <property type="evidence" value="ECO:0007669"/>
    <property type="project" value="UniProtKB-KW"/>
</dbReference>
<reference evidence="3" key="1">
    <citation type="journal article" date="2023" name="GigaByte">
        <title>Genome assembly of the bearded iris, Iris pallida Lam.</title>
        <authorList>
            <person name="Bruccoleri R.E."/>
            <person name="Oakeley E.J."/>
            <person name="Faust A.M.E."/>
            <person name="Altorfer M."/>
            <person name="Dessus-Babus S."/>
            <person name="Burckhardt D."/>
            <person name="Oertli M."/>
            <person name="Naumann U."/>
            <person name="Petersen F."/>
            <person name="Wong J."/>
        </authorList>
    </citation>
    <scope>NUCLEOTIDE SEQUENCE</scope>
    <source>
        <strain evidence="3">GSM-AAB239-AS_SAM_17_03QT</strain>
    </source>
</reference>
<reference evidence="3" key="2">
    <citation type="submission" date="2023-04" db="EMBL/GenBank/DDBJ databases">
        <authorList>
            <person name="Bruccoleri R.E."/>
            <person name="Oakeley E.J."/>
            <person name="Faust A.-M."/>
            <person name="Dessus-Babus S."/>
            <person name="Altorfer M."/>
            <person name="Burckhardt D."/>
            <person name="Oertli M."/>
            <person name="Naumann U."/>
            <person name="Petersen F."/>
            <person name="Wong J."/>
        </authorList>
    </citation>
    <scope>NUCLEOTIDE SEQUENCE</scope>
    <source>
        <strain evidence="3">GSM-AAB239-AS_SAM_17_03QT</strain>
        <tissue evidence="3">Leaf</tissue>
    </source>
</reference>
<gene>
    <name evidence="3" type="ORF">M6B38_160785</name>
</gene>
<dbReference type="InterPro" id="IPR036890">
    <property type="entry name" value="HATPase_C_sf"/>
</dbReference>
<evidence type="ECO:0000256" key="1">
    <source>
        <dbReference type="SAM" id="MobiDB-lite"/>
    </source>
</evidence>
<comment type="caution">
    <text evidence="3">The sequence shown here is derived from an EMBL/GenBank/DDBJ whole genome shotgun (WGS) entry which is preliminary data.</text>
</comment>
<feature type="region of interest" description="Disordered" evidence="1">
    <location>
        <begin position="12"/>
        <end position="58"/>
    </location>
</feature>
<dbReference type="InterPro" id="IPR053334">
    <property type="entry name" value="Chloroplast_Sensor_Kinase"/>
</dbReference>
<dbReference type="Proteomes" id="UP001140949">
    <property type="component" value="Unassembled WGS sequence"/>
</dbReference>
<dbReference type="PANTHER" id="PTHR48206:SF1">
    <property type="entry name" value="CHLOROPLAST SENSOR KINASE, CHLOROPLASTIC"/>
    <property type="match status" value="1"/>
</dbReference>
<dbReference type="Pfam" id="PF02518">
    <property type="entry name" value="HATPase_c"/>
    <property type="match status" value="1"/>
</dbReference>
<name>A0AAX6EZH1_IRIPA</name>
<feature type="domain" description="Histidine kinase/HSP90-like ATPase" evidence="2">
    <location>
        <begin position="478"/>
        <end position="593"/>
    </location>
</feature>
<sequence>MIFLSAPPLCPSTPNRAPIRSNSLPINSRHHHHRQRVSLPGPTAAEEGPAGGAAPISPPSAAAVAAAIRRASPGSSVDFTRRVERPGSNGGGLVLPSPDFRKLCLEQLHLFRMVVRDDAHLSVFVRPAGSYVMDQLELRRVITYPGTNMSESTDYIIVVGNFATPGGLRAAEAALLNQQVEFVTECDALVLPMVKHPFVVGFLVAELPKIEMETCESTPSEERRLPFSPLKDRANGSSQCADKTLEIQAFKVDSDGSCAQFTTEQSSRAVLISRSLAMAYVMDQKAMLLQQSSWQNNIRMSHLVEQIHSSLSSIRALGNMLSVQVKRSEIPYDIIEGILVQGDHMKDVLQQLQDAVYLTKANIVQYNEDTLRRMHDSVNNNSESLRSLPFDYATTERENYNARTKDSLPPLGSERKDMEMPMPPLLLAPVQQHDIRPCTVSDVLNDLVGAAVPLANKQQRFLHLCEDPRPLQVAVEESVLRQALSNLIEGALLRTHIGGRVEICAAPAPAGGGGLIIIDDNGPDMHYLAQMHSLTPFGVDLFSDVRVNFVAGLAVAREILEEYGCVVRVISPRTLGAALGAGGTRVELWLPSARSGSADRGEET</sequence>
<feature type="compositionally biased region" description="Polar residues" evidence="1">
    <location>
        <begin position="12"/>
        <end position="26"/>
    </location>
</feature>
<keyword evidence="3" id="KW-0418">Kinase</keyword>
<evidence type="ECO:0000313" key="3">
    <source>
        <dbReference type="EMBL" id="KAJ6809454.1"/>
    </source>
</evidence>
<organism evidence="3 4">
    <name type="scientific">Iris pallida</name>
    <name type="common">Sweet iris</name>
    <dbReference type="NCBI Taxonomy" id="29817"/>
    <lineage>
        <taxon>Eukaryota</taxon>
        <taxon>Viridiplantae</taxon>
        <taxon>Streptophyta</taxon>
        <taxon>Embryophyta</taxon>
        <taxon>Tracheophyta</taxon>
        <taxon>Spermatophyta</taxon>
        <taxon>Magnoliopsida</taxon>
        <taxon>Liliopsida</taxon>
        <taxon>Asparagales</taxon>
        <taxon>Iridaceae</taxon>
        <taxon>Iridoideae</taxon>
        <taxon>Irideae</taxon>
        <taxon>Iris</taxon>
    </lineage>
</organism>
<dbReference type="InterPro" id="IPR003594">
    <property type="entry name" value="HATPase_dom"/>
</dbReference>
<evidence type="ECO:0000259" key="2">
    <source>
        <dbReference type="Pfam" id="PF02518"/>
    </source>
</evidence>
<protein>
    <submittedName>
        <fullName evidence="3">Chloroplast sensor kinase, chloroplastic isoform X1</fullName>
    </submittedName>
</protein>
<keyword evidence="3" id="KW-0808">Transferase</keyword>